<proteinExistence type="predicted"/>
<dbReference type="EMBL" id="SBJO01000263">
    <property type="protein sequence ID" value="KAF9761739.1"/>
    <property type="molecule type" value="Genomic_DNA"/>
</dbReference>
<comment type="caution">
    <text evidence="2">The sequence shown here is derived from an EMBL/GenBank/DDBJ whole genome shotgun (WGS) entry which is preliminary data.</text>
</comment>
<evidence type="ECO:0000313" key="3">
    <source>
        <dbReference type="Proteomes" id="UP000740883"/>
    </source>
</evidence>
<evidence type="ECO:0000259" key="1">
    <source>
        <dbReference type="Pfam" id="PF12762"/>
    </source>
</evidence>
<reference evidence="2 3" key="1">
    <citation type="journal article" date="2020" name="Genome Biol. Evol.">
        <title>Comparative genomics of strictly vertically transmitted, feminizing microsporidia endosymbionts of amphipod crustaceans.</title>
        <authorList>
            <person name="Cormier A."/>
            <person name="Chebbi M.A."/>
            <person name="Giraud I."/>
            <person name="Wattier R."/>
            <person name="Teixeira M."/>
            <person name="Gilbert C."/>
            <person name="Rigaud T."/>
            <person name="Cordaux R."/>
        </authorList>
    </citation>
    <scope>NUCLEOTIDE SEQUENCE [LARGE SCALE GENOMIC DNA]</scope>
    <source>
        <strain evidence="2 3">Ou3-Ou53</strain>
    </source>
</reference>
<organism evidence="2 3">
    <name type="scientific">Nosema granulosis</name>
    <dbReference type="NCBI Taxonomy" id="83296"/>
    <lineage>
        <taxon>Eukaryota</taxon>
        <taxon>Fungi</taxon>
        <taxon>Fungi incertae sedis</taxon>
        <taxon>Microsporidia</taxon>
        <taxon>Nosematidae</taxon>
        <taxon>Nosema</taxon>
    </lineage>
</organism>
<keyword evidence="3" id="KW-1185">Reference proteome</keyword>
<dbReference type="Proteomes" id="UP000740883">
    <property type="component" value="Unassembled WGS sequence"/>
</dbReference>
<dbReference type="InterPro" id="IPR024445">
    <property type="entry name" value="Tnp_ISXO2-like"/>
</dbReference>
<feature type="domain" description="ISXO2-like transposase" evidence="1">
    <location>
        <begin position="1"/>
        <end position="76"/>
    </location>
</feature>
<dbReference type="OrthoDB" id="2194394at2759"/>
<protein>
    <recommendedName>
        <fullName evidence="1">ISXO2-like transposase domain-containing protein</fullName>
    </recommendedName>
</protein>
<gene>
    <name evidence="2" type="ORF">NGRA_2421</name>
</gene>
<evidence type="ECO:0000313" key="2">
    <source>
        <dbReference type="EMBL" id="KAF9761739.1"/>
    </source>
</evidence>
<dbReference type="PANTHER" id="PTHR47163:SF2">
    <property type="entry name" value="SI:DKEY-17M8.2"/>
    <property type="match status" value="1"/>
</dbReference>
<dbReference type="AlphaFoldDB" id="A0A9P6GX47"/>
<accession>A0A9P6GX47</accession>
<name>A0A9P6GX47_9MICR</name>
<sequence>MVEKDGPKRTKLVRVDDRTKTTFETYITESIHRESKIETDCWKGYTGFKNLFNEHSTVNHSKFFKAPITHVHTNTAIEGNWFAVKKQTPQRGRTAKTIDLYLVCFMLILNNTGHHLRRLFKYSY</sequence>
<dbReference type="PANTHER" id="PTHR47163">
    <property type="entry name" value="DDE_TNP_IS1595 DOMAIN-CONTAINING PROTEIN"/>
    <property type="match status" value="1"/>
</dbReference>
<dbReference type="Pfam" id="PF12762">
    <property type="entry name" value="DDE_Tnp_IS1595"/>
    <property type="match status" value="1"/>
</dbReference>
<dbReference type="InterPro" id="IPR053164">
    <property type="entry name" value="IS1016-like_transposase"/>
</dbReference>